<name>A0A4Z1CTU2_9ACTN</name>
<accession>A0A4Z1CTU2</accession>
<dbReference type="AlphaFoldDB" id="A0A4Z1CTU2"/>
<feature type="compositionally biased region" description="Polar residues" evidence="1">
    <location>
        <begin position="52"/>
        <end position="70"/>
    </location>
</feature>
<reference evidence="2 3" key="1">
    <citation type="submission" date="2019-04" db="EMBL/GenBank/DDBJ databases">
        <title>Streptomyces sp. nov. Bv016 isolated from bark of Buahinia variegata.</title>
        <authorList>
            <person name="Kanchanasin P."/>
            <person name="Tanasupawat S."/>
            <person name="Yuki M."/>
            <person name="Kudo T."/>
        </authorList>
    </citation>
    <scope>NUCLEOTIDE SEQUENCE [LARGE SCALE GENOMIC DNA]</scope>
    <source>
        <strain evidence="2 3">Bv016</strain>
    </source>
</reference>
<feature type="region of interest" description="Disordered" evidence="1">
    <location>
        <begin position="1"/>
        <end position="79"/>
    </location>
</feature>
<proteinExistence type="predicted"/>
<evidence type="ECO:0000313" key="2">
    <source>
        <dbReference type="EMBL" id="TGN72276.1"/>
    </source>
</evidence>
<sequence>MSDHYRPWGTATHHFWTSPDPDRPAAEPAAAAVQQAPQAEARPAADAPAETGDSSPVQHQAEQAAANTGQEAVAQQPAGDAAAAALAELPPGFMERINAVTAAFGRPEDHHGLSVAGVEAEKLDQELTALFGERHTYTVNIRELRGWLAFMTGDHATATRWYLHTAGLNIGLLGPSAPQTQESVKRAIHLWQQVTDHAEIVRLGSDLASVTALVLGSDDQALRFVQGRVARHQQPPQ</sequence>
<dbReference type="Proteomes" id="UP000298159">
    <property type="component" value="Unassembled WGS sequence"/>
</dbReference>
<dbReference type="EMBL" id="SRRT01000013">
    <property type="protein sequence ID" value="TGN72276.1"/>
    <property type="molecule type" value="Genomic_DNA"/>
</dbReference>
<keyword evidence="3" id="KW-1185">Reference proteome</keyword>
<evidence type="ECO:0000256" key="1">
    <source>
        <dbReference type="SAM" id="MobiDB-lite"/>
    </source>
</evidence>
<protein>
    <submittedName>
        <fullName evidence="2">Uncharacterized protein</fullName>
    </submittedName>
</protein>
<gene>
    <name evidence="2" type="ORF">E5083_30565</name>
</gene>
<evidence type="ECO:0000313" key="3">
    <source>
        <dbReference type="Proteomes" id="UP000298159"/>
    </source>
</evidence>
<feature type="compositionally biased region" description="Low complexity" evidence="1">
    <location>
        <begin position="26"/>
        <end position="50"/>
    </location>
</feature>
<dbReference type="GeneID" id="95451917"/>
<organism evidence="2 3">
    <name type="scientific">Streptomyces bauhiniae</name>
    <dbReference type="NCBI Taxonomy" id="2340725"/>
    <lineage>
        <taxon>Bacteria</taxon>
        <taxon>Bacillati</taxon>
        <taxon>Actinomycetota</taxon>
        <taxon>Actinomycetes</taxon>
        <taxon>Kitasatosporales</taxon>
        <taxon>Streptomycetaceae</taxon>
        <taxon>Streptomyces</taxon>
    </lineage>
</organism>
<dbReference type="RefSeq" id="WP_135788922.1">
    <property type="nucleotide sequence ID" value="NZ_SRRT01000013.1"/>
</dbReference>
<comment type="caution">
    <text evidence="2">The sequence shown here is derived from an EMBL/GenBank/DDBJ whole genome shotgun (WGS) entry which is preliminary data.</text>
</comment>